<evidence type="ECO:0000256" key="6">
    <source>
        <dbReference type="ARBA" id="ARBA00022679"/>
    </source>
</evidence>
<feature type="region of interest" description="Disordered" evidence="13">
    <location>
        <begin position="1"/>
        <end position="27"/>
    </location>
</feature>
<evidence type="ECO:0000256" key="5">
    <source>
        <dbReference type="ARBA" id="ARBA00012251"/>
    </source>
</evidence>
<dbReference type="SUPFAM" id="SSF57850">
    <property type="entry name" value="RING/U-box"/>
    <property type="match status" value="2"/>
</dbReference>
<protein>
    <recommendedName>
        <fullName evidence="5">RBR-type E3 ubiquitin transferase</fullName>
        <ecNumber evidence="5">2.3.2.31</ecNumber>
    </recommendedName>
</protein>
<evidence type="ECO:0000256" key="8">
    <source>
        <dbReference type="ARBA" id="ARBA00022737"/>
    </source>
</evidence>
<dbReference type="PROSITE" id="PS00518">
    <property type="entry name" value="ZF_RING_1"/>
    <property type="match status" value="1"/>
</dbReference>
<keyword evidence="10" id="KW-0833">Ubl conjugation pathway</keyword>
<dbReference type="InterPro" id="IPR044066">
    <property type="entry name" value="TRIAD_supradom"/>
</dbReference>
<proteinExistence type="inferred from homology"/>
<evidence type="ECO:0000259" key="14">
    <source>
        <dbReference type="PROSITE" id="PS50089"/>
    </source>
</evidence>
<dbReference type="FunFam" id="3.30.40.10:FF:000230">
    <property type="entry name" value="RBR-type E3 ubiquitin transferase"/>
    <property type="match status" value="1"/>
</dbReference>
<dbReference type="GO" id="GO:0008270">
    <property type="term" value="F:zinc ion binding"/>
    <property type="evidence" value="ECO:0007669"/>
    <property type="project" value="UniProtKB-KW"/>
</dbReference>
<keyword evidence="7" id="KW-0479">Metal-binding</keyword>
<accession>A0AA88QNH1</accession>
<dbReference type="InterPro" id="IPR017907">
    <property type="entry name" value="Znf_RING_CS"/>
</dbReference>
<name>A0AA88QNH1_9ASTE</name>
<evidence type="ECO:0000259" key="15">
    <source>
        <dbReference type="PROSITE" id="PS51873"/>
    </source>
</evidence>
<dbReference type="EMBL" id="JAVXUO010002762">
    <property type="protein sequence ID" value="KAK2970013.1"/>
    <property type="molecule type" value="Genomic_DNA"/>
</dbReference>
<feature type="domain" description="RING-type" evidence="14">
    <location>
        <begin position="139"/>
        <end position="184"/>
    </location>
</feature>
<sequence>MAPKYEDIPLLDDDEQQQKIHLDQKKKEKGDLEGTKIEWKKENLRLLDDIESKFWDISNTEWFDDNDVVLQPALFTSVLMANDSLAFMSDDGNEASKTQEGRKRKGKEIYSSVKHVRANSFGGIWRACYEEGQCSYDICEICEDKTPKGVAFISLKCGHMFCKDCVAGYIAKKAHENIASVNCPGPKCSLEFRPGDCSSVIPCEVLDRWERALCEARVLASPKMLRCPFKDCSATFVDDERGFLIRACPICWKIFCMKCRVSWHFGESCEQYRGQFLEELPWEAEGLDPYWMWQPPWRPYEPTENQTCIEEKQKNLTGDIETKVDHRKRLLSYVRYREDVFSSF</sequence>
<keyword evidence="11" id="KW-0862">Zinc</keyword>
<dbReference type="PROSITE" id="PS50089">
    <property type="entry name" value="ZF_RING_2"/>
    <property type="match status" value="1"/>
</dbReference>
<evidence type="ECO:0000313" key="17">
    <source>
        <dbReference type="Proteomes" id="UP001187471"/>
    </source>
</evidence>
<evidence type="ECO:0000256" key="11">
    <source>
        <dbReference type="ARBA" id="ARBA00022833"/>
    </source>
</evidence>
<comment type="function">
    <text evidence="3">Might act as an E3 ubiquitin-protein ligase, or as part of E3 complex, which accepts ubiquitin from specific E2 ubiquitin-conjugating enzymes and then transfers it to substrates.</text>
</comment>
<dbReference type="AlphaFoldDB" id="A0AA88QNH1"/>
<evidence type="ECO:0000256" key="10">
    <source>
        <dbReference type="ARBA" id="ARBA00022786"/>
    </source>
</evidence>
<reference evidence="16" key="1">
    <citation type="submission" date="2022-12" db="EMBL/GenBank/DDBJ databases">
        <title>Draft genome assemblies for two species of Escallonia (Escalloniales).</title>
        <authorList>
            <person name="Chanderbali A."/>
            <person name="Dervinis C."/>
            <person name="Anghel I."/>
            <person name="Soltis D."/>
            <person name="Soltis P."/>
            <person name="Zapata F."/>
        </authorList>
    </citation>
    <scope>NUCLEOTIDE SEQUENCE</scope>
    <source>
        <strain evidence="16">UCBG92.1500</strain>
        <tissue evidence="16">Leaf</tissue>
    </source>
</reference>
<dbReference type="EC" id="2.3.2.31" evidence="5"/>
<evidence type="ECO:0000256" key="4">
    <source>
        <dbReference type="ARBA" id="ARBA00005884"/>
    </source>
</evidence>
<dbReference type="GO" id="GO:0061630">
    <property type="term" value="F:ubiquitin protein ligase activity"/>
    <property type="evidence" value="ECO:0007669"/>
    <property type="project" value="UniProtKB-EC"/>
</dbReference>
<comment type="caution">
    <text evidence="16">The sequence shown here is derived from an EMBL/GenBank/DDBJ whole genome shotgun (WGS) entry which is preliminary data.</text>
</comment>
<keyword evidence="17" id="KW-1185">Reference proteome</keyword>
<gene>
    <name evidence="16" type="ORF">RJ640_008353</name>
</gene>
<comment type="catalytic activity">
    <reaction evidence="1">
        <text>[E2 ubiquitin-conjugating enzyme]-S-ubiquitinyl-L-cysteine + [acceptor protein]-L-lysine = [E2 ubiquitin-conjugating enzyme]-L-cysteine + [acceptor protein]-N(6)-ubiquitinyl-L-lysine.</text>
        <dbReference type="EC" id="2.3.2.31"/>
    </reaction>
</comment>
<dbReference type="GO" id="GO:0016567">
    <property type="term" value="P:protein ubiquitination"/>
    <property type="evidence" value="ECO:0007669"/>
    <property type="project" value="InterPro"/>
</dbReference>
<evidence type="ECO:0000256" key="12">
    <source>
        <dbReference type="PROSITE-ProRule" id="PRU00175"/>
    </source>
</evidence>
<keyword evidence="8" id="KW-0677">Repeat</keyword>
<evidence type="ECO:0000313" key="16">
    <source>
        <dbReference type="EMBL" id="KAK2970013.1"/>
    </source>
</evidence>
<keyword evidence="6" id="KW-0808">Transferase</keyword>
<dbReference type="Pfam" id="PF01485">
    <property type="entry name" value="IBR"/>
    <property type="match status" value="1"/>
</dbReference>
<feature type="compositionally biased region" description="Basic and acidic residues" evidence="13">
    <location>
        <begin position="16"/>
        <end position="27"/>
    </location>
</feature>
<evidence type="ECO:0000256" key="13">
    <source>
        <dbReference type="SAM" id="MobiDB-lite"/>
    </source>
</evidence>
<dbReference type="InterPro" id="IPR013083">
    <property type="entry name" value="Znf_RING/FYVE/PHD"/>
</dbReference>
<dbReference type="PANTHER" id="PTHR11685">
    <property type="entry name" value="RBR FAMILY RING FINGER AND IBR DOMAIN-CONTAINING"/>
    <property type="match status" value="1"/>
</dbReference>
<dbReference type="InterPro" id="IPR002867">
    <property type="entry name" value="IBR_dom"/>
</dbReference>
<evidence type="ECO:0000256" key="2">
    <source>
        <dbReference type="ARBA" id="ARBA00001947"/>
    </source>
</evidence>
<feature type="domain" description="RING-type" evidence="15">
    <location>
        <begin position="135"/>
        <end position="344"/>
    </location>
</feature>
<evidence type="ECO:0000256" key="7">
    <source>
        <dbReference type="ARBA" id="ARBA00022723"/>
    </source>
</evidence>
<dbReference type="SMART" id="SM00647">
    <property type="entry name" value="IBR"/>
    <property type="match status" value="1"/>
</dbReference>
<dbReference type="InterPro" id="IPR031127">
    <property type="entry name" value="E3_UB_ligase_RBR"/>
</dbReference>
<comment type="similarity">
    <text evidence="4">Belongs to the RBR family. Ariadne subfamily.</text>
</comment>
<organism evidence="16 17">
    <name type="scientific">Escallonia rubra</name>
    <dbReference type="NCBI Taxonomy" id="112253"/>
    <lineage>
        <taxon>Eukaryota</taxon>
        <taxon>Viridiplantae</taxon>
        <taxon>Streptophyta</taxon>
        <taxon>Embryophyta</taxon>
        <taxon>Tracheophyta</taxon>
        <taxon>Spermatophyta</taxon>
        <taxon>Magnoliopsida</taxon>
        <taxon>eudicotyledons</taxon>
        <taxon>Gunneridae</taxon>
        <taxon>Pentapetalae</taxon>
        <taxon>asterids</taxon>
        <taxon>campanulids</taxon>
        <taxon>Escalloniales</taxon>
        <taxon>Escalloniaceae</taxon>
        <taxon>Escallonia</taxon>
    </lineage>
</organism>
<evidence type="ECO:0000256" key="9">
    <source>
        <dbReference type="ARBA" id="ARBA00022771"/>
    </source>
</evidence>
<dbReference type="PROSITE" id="PS51873">
    <property type="entry name" value="TRIAD"/>
    <property type="match status" value="1"/>
</dbReference>
<dbReference type="Gene3D" id="3.30.40.10">
    <property type="entry name" value="Zinc/RING finger domain, C3HC4 (zinc finger)"/>
    <property type="match status" value="1"/>
</dbReference>
<evidence type="ECO:0000256" key="1">
    <source>
        <dbReference type="ARBA" id="ARBA00001798"/>
    </source>
</evidence>
<keyword evidence="9 12" id="KW-0863">Zinc-finger</keyword>
<dbReference type="InterPro" id="IPR001841">
    <property type="entry name" value="Znf_RING"/>
</dbReference>
<comment type="cofactor">
    <cofactor evidence="2">
        <name>Zn(2+)</name>
        <dbReference type="ChEBI" id="CHEBI:29105"/>
    </cofactor>
</comment>
<dbReference type="Proteomes" id="UP001187471">
    <property type="component" value="Unassembled WGS sequence"/>
</dbReference>
<evidence type="ECO:0000256" key="3">
    <source>
        <dbReference type="ARBA" id="ARBA00003976"/>
    </source>
</evidence>